<gene>
    <name evidence="2" type="ORF">A3B31_01675</name>
</gene>
<name>A0A1G2BUV9_9BACT</name>
<evidence type="ECO:0000313" key="3">
    <source>
        <dbReference type="Proteomes" id="UP000177349"/>
    </source>
</evidence>
<dbReference type="Proteomes" id="UP000177349">
    <property type="component" value="Unassembled WGS sequence"/>
</dbReference>
<proteinExistence type="predicted"/>
<dbReference type="InterPro" id="IPR029063">
    <property type="entry name" value="SAM-dependent_MTases_sf"/>
</dbReference>
<dbReference type="GO" id="GO:0030488">
    <property type="term" value="P:tRNA methylation"/>
    <property type="evidence" value="ECO:0007669"/>
    <property type="project" value="TreeGrafter"/>
</dbReference>
<dbReference type="Gene3D" id="3.40.50.150">
    <property type="entry name" value="Vaccinia Virus protein VP39"/>
    <property type="match status" value="1"/>
</dbReference>
<dbReference type="AlphaFoldDB" id="A0A1G2BUV9"/>
<evidence type="ECO:0000259" key="1">
    <source>
        <dbReference type="Pfam" id="PF01170"/>
    </source>
</evidence>
<dbReference type="PANTHER" id="PTHR14911">
    <property type="entry name" value="THUMP DOMAIN-CONTAINING"/>
    <property type="match status" value="1"/>
</dbReference>
<dbReference type="CDD" id="cd02440">
    <property type="entry name" value="AdoMet_MTases"/>
    <property type="match status" value="1"/>
</dbReference>
<protein>
    <recommendedName>
        <fullName evidence="1">Ribosomal RNA large subunit methyltransferase K/L-like methyltransferase domain-containing protein</fullName>
    </recommendedName>
</protein>
<accession>A0A1G2BUV9</accession>
<feature type="domain" description="Ribosomal RNA large subunit methyltransferase K/L-like methyltransferase" evidence="1">
    <location>
        <begin position="185"/>
        <end position="248"/>
    </location>
</feature>
<dbReference type="Pfam" id="PF01170">
    <property type="entry name" value="UPF0020"/>
    <property type="match status" value="1"/>
</dbReference>
<organism evidence="2 3">
    <name type="scientific">Candidatus Komeilibacteria bacterium RIFCSPLOWO2_01_FULL_53_11</name>
    <dbReference type="NCBI Taxonomy" id="1798552"/>
    <lineage>
        <taxon>Bacteria</taxon>
        <taxon>Candidatus Komeiliibacteriota</taxon>
    </lineage>
</organism>
<sequence length="400" mass="45519">MEAYIFILGRSPALSIEELLVVLKPLGHIVEITNDFLVFQGVIDPVALLSRLGGTIKIARVEHTCDQWKDISFDLCLRSMRSELQGQQVKFNFGISVYGADEAYAHLNALGLQLKKHLRHIGYKVRLVTSRDCQLSSVIVQKNNLLKREIVVAQGKRCYLGVTEAVQDFDSYSRRDYGRPSRNAQRGMLPPKLAQIMLNLASVTTEAKLLDPFCGGGTIVQEALLLGVRSVYGSDKDPTAIAEAEQNISWLREHFGARRPQLQRASIAEVRRTFPGLCFDVIVTEPYLGPARLLMKYRLMRSDFDAALREVRHLYRELFKVAVDATGPLARMVVVFPVYNLFNREYPVGNLEEFESFGWRLVRPAVQQYMPSLDVSPRGLLYYSRPDQVVRREITVWQKR</sequence>
<dbReference type="EMBL" id="MHKN01000012">
    <property type="protein sequence ID" value="OGY92716.1"/>
    <property type="molecule type" value="Genomic_DNA"/>
</dbReference>
<dbReference type="InterPro" id="IPR000241">
    <property type="entry name" value="RlmKL-like_Mtase"/>
</dbReference>
<reference evidence="2 3" key="1">
    <citation type="journal article" date="2016" name="Nat. Commun.">
        <title>Thousands of microbial genomes shed light on interconnected biogeochemical processes in an aquifer system.</title>
        <authorList>
            <person name="Anantharaman K."/>
            <person name="Brown C.T."/>
            <person name="Hug L.A."/>
            <person name="Sharon I."/>
            <person name="Castelle C.J."/>
            <person name="Probst A.J."/>
            <person name="Thomas B.C."/>
            <person name="Singh A."/>
            <person name="Wilkins M.J."/>
            <person name="Karaoz U."/>
            <person name="Brodie E.L."/>
            <person name="Williams K.H."/>
            <person name="Hubbard S.S."/>
            <person name="Banfield J.F."/>
        </authorList>
    </citation>
    <scope>NUCLEOTIDE SEQUENCE [LARGE SCALE GENOMIC DNA]</scope>
</reference>
<dbReference type="GO" id="GO:0016423">
    <property type="term" value="F:tRNA (guanine) methyltransferase activity"/>
    <property type="evidence" value="ECO:0007669"/>
    <property type="project" value="TreeGrafter"/>
</dbReference>
<comment type="caution">
    <text evidence="2">The sequence shown here is derived from an EMBL/GenBank/DDBJ whole genome shotgun (WGS) entry which is preliminary data.</text>
</comment>
<evidence type="ECO:0000313" key="2">
    <source>
        <dbReference type="EMBL" id="OGY92716.1"/>
    </source>
</evidence>
<dbReference type="PANTHER" id="PTHR14911:SF13">
    <property type="entry name" value="TRNA (GUANINE(6)-N2)-METHYLTRANSFERASE THUMP3"/>
    <property type="match status" value="1"/>
</dbReference>
<dbReference type="SUPFAM" id="SSF53335">
    <property type="entry name" value="S-adenosyl-L-methionine-dependent methyltransferases"/>
    <property type="match status" value="1"/>
</dbReference>